<dbReference type="Proteomes" id="UP000250043">
    <property type="component" value="Unassembled WGS sequence"/>
</dbReference>
<evidence type="ECO:0000313" key="1">
    <source>
        <dbReference type="EMBL" id="OCH86587.1"/>
    </source>
</evidence>
<dbReference type="OrthoDB" id="2798686at2759"/>
<keyword evidence="2" id="KW-1185">Reference proteome</keyword>
<gene>
    <name evidence="1" type="ORF">OBBRIDRAFT_838041</name>
</gene>
<dbReference type="AlphaFoldDB" id="A0A8E2ATU5"/>
<accession>A0A8E2ATU5</accession>
<organism evidence="1 2">
    <name type="scientific">Obba rivulosa</name>
    <dbReference type="NCBI Taxonomy" id="1052685"/>
    <lineage>
        <taxon>Eukaryota</taxon>
        <taxon>Fungi</taxon>
        <taxon>Dikarya</taxon>
        <taxon>Basidiomycota</taxon>
        <taxon>Agaricomycotina</taxon>
        <taxon>Agaricomycetes</taxon>
        <taxon>Polyporales</taxon>
        <taxon>Gelatoporiaceae</taxon>
        <taxon>Obba</taxon>
    </lineage>
</organism>
<protein>
    <submittedName>
        <fullName evidence="1">Uncharacterized protein</fullName>
    </submittedName>
</protein>
<reference evidence="1 2" key="1">
    <citation type="submission" date="2016-07" db="EMBL/GenBank/DDBJ databases">
        <title>Draft genome of the white-rot fungus Obba rivulosa 3A-2.</title>
        <authorList>
            <consortium name="DOE Joint Genome Institute"/>
            <person name="Miettinen O."/>
            <person name="Riley R."/>
            <person name="Acob R."/>
            <person name="Barry K."/>
            <person name="Cullen D."/>
            <person name="De Vries R."/>
            <person name="Hainaut M."/>
            <person name="Hatakka A."/>
            <person name="Henrissat B."/>
            <person name="Hilden K."/>
            <person name="Kuo R."/>
            <person name="Labutti K."/>
            <person name="Lipzen A."/>
            <person name="Makela M.R."/>
            <person name="Sandor L."/>
            <person name="Spatafora J.W."/>
            <person name="Grigoriev I.V."/>
            <person name="Hibbett D.S."/>
        </authorList>
    </citation>
    <scope>NUCLEOTIDE SEQUENCE [LARGE SCALE GENOMIC DNA]</scope>
    <source>
        <strain evidence="1 2">3A-2</strain>
    </source>
</reference>
<proteinExistence type="predicted"/>
<name>A0A8E2ATU5_9APHY</name>
<sequence length="176" mass="16573">MGFLDWFSKNGKATVFLEGLPVVGYVVAAGQGIAGNTEEAKRAAIRSTNALITTAATVGGGIVAGPAGAMLGAAAGKAAGIGLEKATAGTVDPGVRMGLGEQTLASGAIEVVTSAAGGGAGGVGSALYSATAGTTGTAVGNAIGSSLASTTASTMFGGGAAVNVLADKDGGRRQEL</sequence>
<dbReference type="EMBL" id="KV722520">
    <property type="protein sequence ID" value="OCH86587.1"/>
    <property type="molecule type" value="Genomic_DNA"/>
</dbReference>
<evidence type="ECO:0000313" key="2">
    <source>
        <dbReference type="Proteomes" id="UP000250043"/>
    </source>
</evidence>